<dbReference type="NCBIfam" id="TIGR01216">
    <property type="entry name" value="ATP_synt_epsi"/>
    <property type="match status" value="1"/>
</dbReference>
<accession>A0A327K7H5</accession>
<evidence type="ECO:0000256" key="5">
    <source>
        <dbReference type="ARBA" id="ARBA00022781"/>
    </source>
</evidence>
<dbReference type="GO" id="GO:0046933">
    <property type="term" value="F:proton-transporting ATP synthase activity, rotational mechanism"/>
    <property type="evidence" value="ECO:0007669"/>
    <property type="project" value="UniProtKB-UniRule"/>
</dbReference>
<comment type="caution">
    <text evidence="13">The sequence shown here is derived from an EMBL/GenBank/DDBJ whole genome shotgun (WGS) entry which is preliminary data.</text>
</comment>
<keyword evidence="4 10" id="KW-0813">Transport</keyword>
<dbReference type="PANTHER" id="PTHR13822">
    <property type="entry name" value="ATP SYNTHASE DELTA/EPSILON CHAIN"/>
    <property type="match status" value="1"/>
</dbReference>
<name>A0A327K7H5_9BRAD</name>
<keyword evidence="6 10" id="KW-0406">Ion transport</keyword>
<dbReference type="InterPro" id="IPR001469">
    <property type="entry name" value="ATP_synth_F1_dsu/esu"/>
</dbReference>
<evidence type="ECO:0000256" key="4">
    <source>
        <dbReference type="ARBA" id="ARBA00022448"/>
    </source>
</evidence>
<gene>
    <name evidence="10" type="primary">atpC</name>
    <name evidence="13" type="ORF">GJ689_18215</name>
</gene>
<evidence type="ECO:0000259" key="12">
    <source>
        <dbReference type="Pfam" id="PF02823"/>
    </source>
</evidence>
<keyword evidence="5 10" id="KW-0375">Hydrogen ion transport</keyword>
<dbReference type="Proteomes" id="UP000438991">
    <property type="component" value="Unassembled WGS sequence"/>
</dbReference>
<dbReference type="AlphaFoldDB" id="A0A327K7H5"/>
<evidence type="ECO:0000256" key="9">
    <source>
        <dbReference type="ARBA" id="ARBA00023310"/>
    </source>
</evidence>
<evidence type="ECO:0000256" key="1">
    <source>
        <dbReference type="ARBA" id="ARBA00003543"/>
    </source>
</evidence>
<evidence type="ECO:0000256" key="6">
    <source>
        <dbReference type="ARBA" id="ARBA00023065"/>
    </source>
</evidence>
<evidence type="ECO:0000256" key="7">
    <source>
        <dbReference type="ARBA" id="ARBA00023136"/>
    </source>
</evidence>
<proteinExistence type="inferred from homology"/>
<comment type="subcellular location">
    <subcellularLocation>
        <location evidence="10">Cell membrane</location>
        <topology evidence="10">Peripheral membrane protein</topology>
    </subcellularLocation>
    <subcellularLocation>
        <location evidence="2">Endomembrane system</location>
        <topology evidence="2">Peripheral membrane protein</topology>
    </subcellularLocation>
</comment>
<evidence type="ECO:0000313" key="13">
    <source>
        <dbReference type="EMBL" id="MTW18137.1"/>
    </source>
</evidence>
<reference evidence="13 14" key="1">
    <citation type="submission" date="2019-11" db="EMBL/GenBank/DDBJ databases">
        <title>Whole-genome sequence of Rhodoplanes serenus DSM 18633, type strain.</title>
        <authorList>
            <person name="Kyndt J.A."/>
            <person name="Meyer T.E."/>
        </authorList>
    </citation>
    <scope>NUCLEOTIDE SEQUENCE [LARGE SCALE GENOMIC DNA]</scope>
    <source>
        <strain evidence="13 14">DSM 18633</strain>
    </source>
</reference>
<dbReference type="Gene3D" id="2.60.15.10">
    <property type="entry name" value="F0F1 ATP synthase delta/epsilon subunit, N-terminal"/>
    <property type="match status" value="1"/>
</dbReference>
<comment type="subunit">
    <text evidence="10 11">F-type ATPases have 2 components, CF(1) - the catalytic core - and CF(0) - the membrane proton channel. CF(1) has five subunits: alpha(3), beta(3), gamma(1), delta(1), epsilon(1). CF(0) has three main subunits: a, b and c.</text>
</comment>
<keyword evidence="7 10" id="KW-0472">Membrane</keyword>
<feature type="domain" description="ATP synthase F1 complex delta/epsilon subunit N-terminal" evidence="12">
    <location>
        <begin position="4"/>
        <end position="82"/>
    </location>
</feature>
<dbReference type="RefSeq" id="WP_111384995.1">
    <property type="nucleotide sequence ID" value="NZ_NPEW01000068.1"/>
</dbReference>
<dbReference type="Pfam" id="PF02823">
    <property type="entry name" value="ATP-synt_DE_N"/>
    <property type="match status" value="1"/>
</dbReference>
<dbReference type="InterPro" id="IPR036771">
    <property type="entry name" value="ATPsynth_dsu/esu_N"/>
</dbReference>
<comment type="function">
    <text evidence="1 10">Produces ATP from ADP in the presence of a proton gradient across the membrane.</text>
</comment>
<evidence type="ECO:0000256" key="2">
    <source>
        <dbReference type="ARBA" id="ARBA00004184"/>
    </source>
</evidence>
<organism evidence="13 14">
    <name type="scientific">Rhodoplanes serenus</name>
    <dbReference type="NCBI Taxonomy" id="200615"/>
    <lineage>
        <taxon>Bacteria</taxon>
        <taxon>Pseudomonadati</taxon>
        <taxon>Pseudomonadota</taxon>
        <taxon>Alphaproteobacteria</taxon>
        <taxon>Hyphomicrobiales</taxon>
        <taxon>Nitrobacteraceae</taxon>
        <taxon>Rhodoplanes</taxon>
    </lineage>
</organism>
<dbReference type="GO" id="GO:0005524">
    <property type="term" value="F:ATP binding"/>
    <property type="evidence" value="ECO:0007669"/>
    <property type="project" value="UniProtKB-UniRule"/>
</dbReference>
<dbReference type="NCBIfam" id="NF001851">
    <property type="entry name" value="PRK00571.2-4"/>
    <property type="match status" value="1"/>
</dbReference>
<dbReference type="EMBL" id="WNKV01000014">
    <property type="protein sequence ID" value="MTW18137.1"/>
    <property type="molecule type" value="Genomic_DNA"/>
</dbReference>
<dbReference type="NCBIfam" id="NF009983">
    <property type="entry name" value="PRK13449.1"/>
    <property type="match status" value="1"/>
</dbReference>
<evidence type="ECO:0000256" key="11">
    <source>
        <dbReference type="RuleBase" id="RU003656"/>
    </source>
</evidence>
<dbReference type="InterPro" id="IPR020546">
    <property type="entry name" value="ATP_synth_F1_dsu/esu_N"/>
</dbReference>
<comment type="similarity">
    <text evidence="3 10 11">Belongs to the ATPase epsilon chain family.</text>
</comment>
<dbReference type="GO" id="GO:0012505">
    <property type="term" value="C:endomembrane system"/>
    <property type="evidence" value="ECO:0007669"/>
    <property type="project" value="UniProtKB-SubCell"/>
</dbReference>
<evidence type="ECO:0000256" key="10">
    <source>
        <dbReference type="HAMAP-Rule" id="MF_00530"/>
    </source>
</evidence>
<dbReference type="GO" id="GO:0045259">
    <property type="term" value="C:proton-transporting ATP synthase complex"/>
    <property type="evidence" value="ECO:0007669"/>
    <property type="project" value="UniProtKB-KW"/>
</dbReference>
<dbReference type="HAMAP" id="MF_00530">
    <property type="entry name" value="ATP_synth_epsil_bac"/>
    <property type="match status" value="1"/>
</dbReference>
<keyword evidence="10" id="KW-1003">Cell membrane</keyword>
<protein>
    <recommendedName>
        <fullName evidence="10">ATP synthase epsilon chain</fullName>
    </recommendedName>
    <alternativeName>
        <fullName evidence="10">ATP synthase F1 sector epsilon subunit</fullName>
    </alternativeName>
    <alternativeName>
        <fullName evidence="10">F-ATPase epsilon subunit</fullName>
    </alternativeName>
</protein>
<dbReference type="GO" id="GO:0005886">
    <property type="term" value="C:plasma membrane"/>
    <property type="evidence" value="ECO:0007669"/>
    <property type="project" value="UniProtKB-SubCell"/>
</dbReference>
<dbReference type="CDD" id="cd12152">
    <property type="entry name" value="F1-ATPase_delta"/>
    <property type="match status" value="1"/>
</dbReference>
<dbReference type="PANTHER" id="PTHR13822:SF10">
    <property type="entry name" value="ATP SYNTHASE EPSILON CHAIN, CHLOROPLASTIC"/>
    <property type="match status" value="1"/>
</dbReference>
<keyword evidence="8 10" id="KW-0139">CF(1)</keyword>
<evidence type="ECO:0000313" key="14">
    <source>
        <dbReference type="Proteomes" id="UP000438991"/>
    </source>
</evidence>
<dbReference type="SUPFAM" id="SSF51344">
    <property type="entry name" value="Epsilon subunit of F1F0-ATP synthase N-terminal domain"/>
    <property type="match status" value="1"/>
</dbReference>
<evidence type="ECO:0000256" key="3">
    <source>
        <dbReference type="ARBA" id="ARBA00005712"/>
    </source>
</evidence>
<evidence type="ECO:0000256" key="8">
    <source>
        <dbReference type="ARBA" id="ARBA00023196"/>
    </source>
</evidence>
<sequence length="133" mass="14133">MATFHFELVSPEKLIFSGEVEQVDVPGEEGDFGVLAGHAPFVATLRPGVLTVYGGTPSPTLVVVRGGFAEVGANGLTVLAQEVVPVDELQPEVIRQAIQDAEEDVADAKDERSRDKAAERLANLKTLKDALGH</sequence>
<keyword evidence="9 10" id="KW-0066">ATP synthesis</keyword>